<keyword evidence="1" id="KW-0175">Coiled coil</keyword>
<reference evidence="2 3" key="1">
    <citation type="submission" date="2024-01" db="EMBL/GenBank/DDBJ databases">
        <title>The genome of the rayed Mediterranean limpet Patella caerulea (Linnaeus, 1758).</title>
        <authorList>
            <person name="Anh-Thu Weber A."/>
            <person name="Halstead-Nussloch G."/>
        </authorList>
    </citation>
    <scope>NUCLEOTIDE SEQUENCE [LARGE SCALE GENOMIC DNA]</scope>
    <source>
        <strain evidence="2">AATW-2023a</strain>
        <tissue evidence="2">Whole specimen</tissue>
    </source>
</reference>
<dbReference type="GO" id="GO:0035024">
    <property type="term" value="P:negative regulation of Rho protein signal transduction"/>
    <property type="evidence" value="ECO:0007669"/>
    <property type="project" value="TreeGrafter"/>
</dbReference>
<organism evidence="2 3">
    <name type="scientific">Patella caerulea</name>
    <name type="common">Rayed Mediterranean limpet</name>
    <dbReference type="NCBI Taxonomy" id="87958"/>
    <lineage>
        <taxon>Eukaryota</taxon>
        <taxon>Metazoa</taxon>
        <taxon>Spiralia</taxon>
        <taxon>Lophotrochozoa</taxon>
        <taxon>Mollusca</taxon>
        <taxon>Gastropoda</taxon>
        <taxon>Patellogastropoda</taxon>
        <taxon>Patelloidea</taxon>
        <taxon>Patellidae</taxon>
        <taxon>Patella</taxon>
    </lineage>
</organism>
<sequence length="550" mass="62129">MASLMGDKTVPQKGDDAFGIVCGDLGMGEGLKPGGLLQLNSELGQSEQKENNSQSEPERLFYYDSSNVPTDNISCNDSCECDNESECTDVPNGNSHCTGCSFCQTHRNSSKKIRIKSNEDYQLCGQSDEDCDIDGEDFPSYANVPLGTSLRQQKKLYEKNLGTILRNHSQPPIVVNNDKIKANSPGGKNKISDKSRRLSSFEIEKKLVDAVTEVEELKIEIETCRRRLDAKYRAIAILKKQAEEARSEIIDHEKMTKDYTNILAKEVNKLNFELQWRETSFMDSQELWAQRFDRVCQENAVLMSTLEARSEELRRTNAHKMALSRERDELLALMDVKEKLKYEKTKSQSSEDEYGTFSSAELAVLGACRCRGTNPEPCGCAHAAASLRRDIIKLKEEIDLQKQRTEETYLTVDAYRKAFEEQIHRNKVLSLKLAELSVPSVSKSVKAKAAIKWLISVLNDDDIDSSSSNNKILLPESRSRMYAEELQSLNNNTVTCMPPQELVNLLTEMIHEKNEALAHQKLAAQILANKNQQLEEQLATIKEDDIFRCT</sequence>
<proteinExistence type="predicted"/>
<dbReference type="Proteomes" id="UP001347796">
    <property type="component" value="Unassembled WGS sequence"/>
</dbReference>
<name>A0AAN8K3K1_PATCE</name>
<evidence type="ECO:0000313" key="2">
    <source>
        <dbReference type="EMBL" id="KAK6185118.1"/>
    </source>
</evidence>
<feature type="coiled-coil region" evidence="1">
    <location>
        <begin position="517"/>
        <end position="544"/>
    </location>
</feature>
<dbReference type="AlphaFoldDB" id="A0AAN8K3K1"/>
<evidence type="ECO:0000256" key="1">
    <source>
        <dbReference type="SAM" id="Coils"/>
    </source>
</evidence>
<feature type="coiled-coil region" evidence="1">
    <location>
        <begin position="207"/>
        <end position="255"/>
    </location>
</feature>
<gene>
    <name evidence="2" type="ORF">SNE40_007422</name>
</gene>
<keyword evidence="3" id="KW-1185">Reference proteome</keyword>
<dbReference type="PANTHER" id="PTHR28616:SF1">
    <property type="entry name" value="COILED-COIL DOMAIN-CONTAINING PROTEIN 125"/>
    <property type="match status" value="1"/>
</dbReference>
<dbReference type="PANTHER" id="PTHR28616">
    <property type="entry name" value="COILED-COIL DOMAIN-CONTAINING PROTEIN 125"/>
    <property type="match status" value="1"/>
</dbReference>
<protein>
    <recommendedName>
        <fullName evidence="4">Coiled-coil domain-containing protein 125</fullName>
    </recommendedName>
</protein>
<comment type="caution">
    <text evidence="2">The sequence shown here is derived from an EMBL/GenBank/DDBJ whole genome shotgun (WGS) entry which is preliminary data.</text>
</comment>
<dbReference type="GO" id="GO:0005737">
    <property type="term" value="C:cytoplasm"/>
    <property type="evidence" value="ECO:0007669"/>
    <property type="project" value="TreeGrafter"/>
</dbReference>
<dbReference type="EMBL" id="JAZGQO010000006">
    <property type="protein sequence ID" value="KAK6185118.1"/>
    <property type="molecule type" value="Genomic_DNA"/>
</dbReference>
<dbReference type="InterPro" id="IPR034608">
    <property type="entry name" value="CCDC125"/>
</dbReference>
<accession>A0AAN8K3K1</accession>
<evidence type="ECO:0000313" key="3">
    <source>
        <dbReference type="Proteomes" id="UP001347796"/>
    </source>
</evidence>
<dbReference type="GO" id="GO:2000146">
    <property type="term" value="P:negative regulation of cell motility"/>
    <property type="evidence" value="ECO:0007669"/>
    <property type="project" value="TreeGrafter"/>
</dbReference>
<evidence type="ECO:0008006" key="4">
    <source>
        <dbReference type="Google" id="ProtNLM"/>
    </source>
</evidence>